<keyword evidence="3" id="KW-1185">Reference proteome</keyword>
<dbReference type="Gene3D" id="3.40.309.10">
    <property type="entry name" value="Aldehyde Dehydrogenase, Chain A, domain 2"/>
    <property type="match status" value="1"/>
</dbReference>
<sequence>MDWQLGVFSGNLARGHRVAAKLQAGTVFVNTYNENEVNVPLGGFKNSGHGRENCVDTLKADTQTKSIYVNVQDVTEHCF</sequence>
<evidence type="ECO:0000259" key="1">
    <source>
        <dbReference type="Pfam" id="PF00171"/>
    </source>
</evidence>
<protein>
    <submittedName>
        <fullName evidence="2">Aldedh domain-containing protein</fullName>
    </submittedName>
</protein>
<evidence type="ECO:0000313" key="3">
    <source>
        <dbReference type="Proteomes" id="UP000005237"/>
    </source>
</evidence>
<reference evidence="3" key="1">
    <citation type="submission" date="2010-08" db="EMBL/GenBank/DDBJ databases">
        <authorList>
            <consortium name="Caenorhabditis japonica Sequencing Consortium"/>
            <person name="Wilson R.K."/>
        </authorList>
    </citation>
    <scope>NUCLEOTIDE SEQUENCE [LARGE SCALE GENOMIC DNA]</scope>
    <source>
        <strain evidence="3">DF5081</strain>
    </source>
</reference>
<dbReference type="InterPro" id="IPR015590">
    <property type="entry name" value="Aldehyde_DH_dom"/>
</dbReference>
<dbReference type="PANTHER" id="PTHR11699">
    <property type="entry name" value="ALDEHYDE DEHYDROGENASE-RELATED"/>
    <property type="match status" value="1"/>
</dbReference>
<evidence type="ECO:0000313" key="2">
    <source>
        <dbReference type="EnsemblMetazoa" id="CJA13925.1"/>
    </source>
</evidence>
<dbReference type="EnsemblMetazoa" id="CJA13925.1">
    <property type="protein sequence ID" value="CJA13925.1"/>
    <property type="gene ID" value="WBGene00133129"/>
</dbReference>
<dbReference type="SUPFAM" id="SSF53720">
    <property type="entry name" value="ALDH-like"/>
    <property type="match status" value="1"/>
</dbReference>
<dbReference type="Proteomes" id="UP000005237">
    <property type="component" value="Unassembled WGS sequence"/>
</dbReference>
<proteinExistence type="predicted"/>
<dbReference type="AlphaFoldDB" id="A0A8R1DW65"/>
<accession>A0A8R1DW65</accession>
<dbReference type="Pfam" id="PF00171">
    <property type="entry name" value="Aldedh"/>
    <property type="match status" value="1"/>
</dbReference>
<reference evidence="2" key="2">
    <citation type="submission" date="2022-06" db="UniProtKB">
        <authorList>
            <consortium name="EnsemblMetazoa"/>
        </authorList>
    </citation>
    <scope>IDENTIFICATION</scope>
    <source>
        <strain evidence="2">DF5081</strain>
    </source>
</reference>
<dbReference type="InterPro" id="IPR016163">
    <property type="entry name" value="Ald_DH_C"/>
</dbReference>
<dbReference type="InterPro" id="IPR016161">
    <property type="entry name" value="Ald_DH/histidinol_DH"/>
</dbReference>
<name>A0A8R1DW65_CAEJA</name>
<feature type="domain" description="Aldehyde dehydrogenase" evidence="1">
    <location>
        <begin position="6"/>
        <end position="67"/>
    </location>
</feature>
<organism evidence="2 3">
    <name type="scientific">Caenorhabditis japonica</name>
    <dbReference type="NCBI Taxonomy" id="281687"/>
    <lineage>
        <taxon>Eukaryota</taxon>
        <taxon>Metazoa</taxon>
        <taxon>Ecdysozoa</taxon>
        <taxon>Nematoda</taxon>
        <taxon>Chromadorea</taxon>
        <taxon>Rhabditida</taxon>
        <taxon>Rhabditina</taxon>
        <taxon>Rhabditomorpha</taxon>
        <taxon>Rhabditoidea</taxon>
        <taxon>Rhabditidae</taxon>
        <taxon>Peloderinae</taxon>
        <taxon>Caenorhabditis</taxon>
    </lineage>
</organism>
<dbReference type="GO" id="GO:0016620">
    <property type="term" value="F:oxidoreductase activity, acting on the aldehyde or oxo group of donors, NAD or NADP as acceptor"/>
    <property type="evidence" value="ECO:0007669"/>
    <property type="project" value="InterPro"/>
</dbReference>